<dbReference type="AlphaFoldDB" id="A0A914NZC4"/>
<evidence type="ECO:0000313" key="3">
    <source>
        <dbReference type="WBParaSite" id="PDA_v2.g10232.t1"/>
    </source>
</evidence>
<dbReference type="WBParaSite" id="PDA_v2.g10232.t1">
    <property type="protein sequence ID" value="PDA_v2.g10232.t1"/>
    <property type="gene ID" value="PDA_v2.g10232"/>
</dbReference>
<dbReference type="Proteomes" id="UP000887578">
    <property type="component" value="Unplaced"/>
</dbReference>
<reference evidence="3" key="1">
    <citation type="submission" date="2022-11" db="UniProtKB">
        <authorList>
            <consortium name="WormBaseParasite"/>
        </authorList>
    </citation>
    <scope>IDENTIFICATION</scope>
</reference>
<dbReference type="PANTHER" id="PTHR31751">
    <property type="entry name" value="SI:CH211-108C17.2-RELATED-RELATED"/>
    <property type="match status" value="1"/>
</dbReference>
<sequence length="594" mass="67306">MVLPCLICGNHVDPKQSRRFPKLGTEARSKFCKNMGLPGHIFNHIGTPRIICLQHFGSTTTEDQNGKTVVKYDSLPKALTTAEKDYIFNTPSPSRYRAKSSSSKTNEPKTPPFKITILQPAIAEVSATVSPSFQAQITPLSSIQESFRGGDGDDEPVIRLENTQNLMGPSNVSSPKTEPKYVIVQYDKLVDLTSRCHHCGHRPKYAKHSVKFDGTACKTKLWCSNCEGYVKWESQDRIPGRKIYQGNVEIASAVAAAPIPISSFLQFAMILNLAIFNRSTYYNYIPTFWAVIQDKYDKMQQKVIQYIKDKECKNKRAQKDFQPWCQAFLNHLWYSVTSAKGNGSLCQEFAVSAILHSIGVHDWVEGPMSQVLHENQALVLDVNPDNILKHDPLDLQGKRIHELHFKEHLGCRHDQSNTGGDKALLNPTSASYGVLLKAFTNDGFLTDVERLSPKLATSALEGFHGLVSNIYRPKNQYLNIEAFTNRTKLAVLHYNNNLFDEYDGKRKVIREVSMKAKHRGGDIVKKKVKSKPDFSWKKDIVAEVRLMFEMKLDSILEYDKFDNEENEYVDTDDNDLLENLMLTDVESDEEDENV</sequence>
<protein>
    <submittedName>
        <fullName evidence="3">Transposase</fullName>
    </submittedName>
</protein>
<organism evidence="2 3">
    <name type="scientific">Panagrolaimus davidi</name>
    <dbReference type="NCBI Taxonomy" id="227884"/>
    <lineage>
        <taxon>Eukaryota</taxon>
        <taxon>Metazoa</taxon>
        <taxon>Ecdysozoa</taxon>
        <taxon>Nematoda</taxon>
        <taxon>Chromadorea</taxon>
        <taxon>Rhabditida</taxon>
        <taxon>Tylenchina</taxon>
        <taxon>Panagrolaimomorpha</taxon>
        <taxon>Panagrolaimoidea</taxon>
        <taxon>Panagrolaimidae</taxon>
        <taxon>Panagrolaimus</taxon>
    </lineage>
</organism>
<keyword evidence="2" id="KW-1185">Reference proteome</keyword>
<proteinExistence type="predicted"/>
<evidence type="ECO:0000256" key="1">
    <source>
        <dbReference type="SAM" id="MobiDB-lite"/>
    </source>
</evidence>
<evidence type="ECO:0000313" key="2">
    <source>
        <dbReference type="Proteomes" id="UP000887578"/>
    </source>
</evidence>
<name>A0A914NZC4_9BILA</name>
<feature type="region of interest" description="Disordered" evidence="1">
    <location>
        <begin position="90"/>
        <end position="112"/>
    </location>
</feature>
<feature type="compositionally biased region" description="Low complexity" evidence="1">
    <location>
        <begin position="91"/>
        <end position="104"/>
    </location>
</feature>
<dbReference type="PANTHER" id="PTHR31751:SF42">
    <property type="entry name" value="PROTEIN CBG10204"/>
    <property type="match status" value="1"/>
</dbReference>
<accession>A0A914NZC4</accession>